<dbReference type="Proteomes" id="UP000308697">
    <property type="component" value="Unassembled WGS sequence"/>
</dbReference>
<dbReference type="RefSeq" id="WP_136737698.1">
    <property type="nucleotide sequence ID" value="NZ_SUMB01000001.1"/>
</dbReference>
<feature type="region of interest" description="Disordered" evidence="1">
    <location>
        <begin position="399"/>
        <end position="505"/>
    </location>
</feature>
<evidence type="ECO:0000256" key="1">
    <source>
        <dbReference type="SAM" id="MobiDB-lite"/>
    </source>
</evidence>
<name>A0A4U0NVJ9_9ACTN</name>
<organism evidence="2 3">
    <name type="scientific">Streptomyces piniterrae</name>
    <dbReference type="NCBI Taxonomy" id="2571125"/>
    <lineage>
        <taxon>Bacteria</taxon>
        <taxon>Bacillati</taxon>
        <taxon>Actinomycetota</taxon>
        <taxon>Actinomycetes</taxon>
        <taxon>Kitasatosporales</taxon>
        <taxon>Streptomycetaceae</taxon>
        <taxon>Streptomyces</taxon>
    </lineage>
</organism>
<sequence>MSVLQQLDVIGGSGSGTTSGPGNNQEAVQPWAELPDAAIALALRTPATRIPTGRRVSAAEAETSTEDPRARRKQIGKAAAELRRRHLPALLDYARLCGRPASAEDLALDAFQHAVREIRTAPRVAQPSRYDLLRHVPKTAARWAASGRRADLAPEFLAWLDGNPHSATGQPPSASLPLDATPALRAFRRLPDRARAILWHTVVEHDDPEETGRLLGVRPKTVPLLGRRALEHFRGVCLEAHADASDGRQCRGFGSLLEAATRCADARPSADIDQHLAGCPSCTHVHTLLAGMNERPDATLAEALLPWGGAALVAMRRPRTTTGTTPNRPPGRRGAARHPAGSGRRAASHVASRTASVSGAGRLLSLAGKFPVASVTAAVGLTVAAAALVPLPMVGGNTGSAAGPLPSDTPRSTPDGGSAPTPAVSTPPEPIAPPAPSYPPPPTNPPLPRLSLLPDRHSAGVAEPCPRGAGRDTADCHQATHGHTPPAPHSAPAPPHPDHSNSALPLPASVQAHAKVGTDTSVTSYLELLNGRSSLRLDVGHQFPKIGADVLASPLGADVLARPLGADVLAHTLDSGGGLHARVGVGHLTSSAGEPEHDTQLLPCASAGRVIPLGSRVFPDQSSARTASDDNSGGGVGIPAIQPQPQPRQTWLTGETASMPPRQQLPPRDSLFAPLAADKD</sequence>
<feature type="region of interest" description="Disordered" evidence="1">
    <location>
        <begin position="315"/>
        <end position="353"/>
    </location>
</feature>
<feature type="compositionally biased region" description="Pro residues" evidence="1">
    <location>
        <begin position="425"/>
        <end position="448"/>
    </location>
</feature>
<evidence type="ECO:0008006" key="4">
    <source>
        <dbReference type="Google" id="ProtNLM"/>
    </source>
</evidence>
<protein>
    <recommendedName>
        <fullName evidence="4">Sigma-70 family RNA polymerase sigma factor</fullName>
    </recommendedName>
</protein>
<evidence type="ECO:0000313" key="2">
    <source>
        <dbReference type="EMBL" id="TJZ58745.1"/>
    </source>
</evidence>
<keyword evidence="3" id="KW-1185">Reference proteome</keyword>
<feature type="region of interest" description="Disordered" evidence="1">
    <location>
        <begin position="7"/>
        <end position="27"/>
    </location>
</feature>
<dbReference type="Gene3D" id="1.10.10.10">
    <property type="entry name" value="Winged helix-like DNA-binding domain superfamily/Winged helix DNA-binding domain"/>
    <property type="match status" value="1"/>
</dbReference>
<feature type="compositionally biased region" description="Polar residues" evidence="1">
    <location>
        <begin position="620"/>
        <end position="631"/>
    </location>
</feature>
<dbReference type="AlphaFoldDB" id="A0A4U0NVJ9"/>
<dbReference type="InterPro" id="IPR036388">
    <property type="entry name" value="WH-like_DNA-bd_sf"/>
</dbReference>
<comment type="caution">
    <text evidence="2">The sequence shown here is derived from an EMBL/GenBank/DDBJ whole genome shotgun (WGS) entry which is preliminary data.</text>
</comment>
<dbReference type="InterPro" id="IPR013324">
    <property type="entry name" value="RNA_pol_sigma_r3/r4-like"/>
</dbReference>
<dbReference type="OrthoDB" id="7933390at2"/>
<feature type="compositionally biased region" description="Pro residues" evidence="1">
    <location>
        <begin position="485"/>
        <end position="495"/>
    </location>
</feature>
<feature type="region of interest" description="Disordered" evidence="1">
    <location>
        <begin position="51"/>
        <end position="72"/>
    </location>
</feature>
<feature type="region of interest" description="Disordered" evidence="1">
    <location>
        <begin position="618"/>
        <end position="680"/>
    </location>
</feature>
<proteinExistence type="predicted"/>
<accession>A0A4U0NVJ9</accession>
<feature type="compositionally biased region" description="Low complexity" evidence="1">
    <location>
        <begin position="638"/>
        <end position="649"/>
    </location>
</feature>
<gene>
    <name evidence="2" type="ORF">FCH28_00795</name>
</gene>
<dbReference type="EMBL" id="SUMB01000001">
    <property type="protein sequence ID" value="TJZ58745.1"/>
    <property type="molecule type" value="Genomic_DNA"/>
</dbReference>
<dbReference type="SUPFAM" id="SSF88659">
    <property type="entry name" value="Sigma3 and sigma4 domains of RNA polymerase sigma factors"/>
    <property type="match status" value="1"/>
</dbReference>
<reference evidence="2 3" key="1">
    <citation type="submission" date="2019-04" db="EMBL/GenBank/DDBJ databases">
        <title>Streptomyces piniterrae sp. nov., a heliquinomycin-producing actinomycete isolated from rhizosphere soil of Pinus yunnanensis.</title>
        <authorList>
            <person name="Zhuang X."/>
            <person name="Zhao J."/>
        </authorList>
    </citation>
    <scope>NUCLEOTIDE SEQUENCE [LARGE SCALE GENOMIC DNA]</scope>
    <source>
        <strain evidence="3">jys28</strain>
    </source>
</reference>
<evidence type="ECO:0000313" key="3">
    <source>
        <dbReference type="Proteomes" id="UP000308697"/>
    </source>
</evidence>